<protein>
    <submittedName>
        <fullName evidence="5">NB-ARC domain-containing protein</fullName>
    </submittedName>
</protein>
<evidence type="ECO:0000313" key="6">
    <source>
        <dbReference type="Proteomes" id="UP000631181"/>
    </source>
</evidence>
<dbReference type="EMBL" id="WIWV01000029">
    <property type="protein sequence ID" value="KAF7717274.1"/>
    <property type="molecule type" value="Genomic_DNA"/>
</dbReference>
<comment type="caution">
    <text evidence="5">The sequence shown here is derived from an EMBL/GenBank/DDBJ whole genome shotgun (WGS) entry which is preliminary data.</text>
</comment>
<dbReference type="InterPro" id="IPR056681">
    <property type="entry name" value="DUF7779"/>
</dbReference>
<dbReference type="InterPro" id="IPR011990">
    <property type="entry name" value="TPR-like_helical_dom_sf"/>
</dbReference>
<evidence type="ECO:0000313" key="5">
    <source>
        <dbReference type="EMBL" id="KAF7717274.1"/>
    </source>
</evidence>
<evidence type="ECO:0000259" key="3">
    <source>
        <dbReference type="Pfam" id="PF00931"/>
    </source>
</evidence>
<evidence type="ECO:0000256" key="1">
    <source>
        <dbReference type="PROSITE-ProRule" id="PRU00339"/>
    </source>
</evidence>
<gene>
    <name evidence="5" type="ORF">PECM_004448</name>
</gene>
<feature type="region of interest" description="Disordered" evidence="2">
    <location>
        <begin position="1"/>
        <end position="26"/>
    </location>
</feature>
<dbReference type="GO" id="GO:0043531">
    <property type="term" value="F:ADP binding"/>
    <property type="evidence" value="ECO:0007669"/>
    <property type="project" value="InterPro"/>
</dbReference>
<dbReference type="PROSITE" id="PS50293">
    <property type="entry name" value="TPR_REGION"/>
    <property type="match status" value="1"/>
</dbReference>
<organism evidence="5 6">
    <name type="scientific">Penicillium ucsense</name>
    <dbReference type="NCBI Taxonomy" id="2839758"/>
    <lineage>
        <taxon>Eukaryota</taxon>
        <taxon>Fungi</taxon>
        <taxon>Dikarya</taxon>
        <taxon>Ascomycota</taxon>
        <taxon>Pezizomycotina</taxon>
        <taxon>Eurotiomycetes</taxon>
        <taxon>Eurotiomycetidae</taxon>
        <taxon>Eurotiales</taxon>
        <taxon>Aspergillaceae</taxon>
        <taxon>Penicillium</taxon>
    </lineage>
</organism>
<dbReference type="Pfam" id="PF25000">
    <property type="entry name" value="DUF7779"/>
    <property type="match status" value="1"/>
</dbReference>
<dbReference type="Gene3D" id="1.25.40.10">
    <property type="entry name" value="Tetratricopeptide repeat domain"/>
    <property type="match status" value="1"/>
</dbReference>
<evidence type="ECO:0000259" key="4">
    <source>
        <dbReference type="Pfam" id="PF25000"/>
    </source>
</evidence>
<feature type="repeat" description="TPR" evidence="1">
    <location>
        <begin position="557"/>
        <end position="590"/>
    </location>
</feature>
<dbReference type="Pfam" id="PF13374">
    <property type="entry name" value="TPR_10"/>
    <property type="match status" value="1"/>
</dbReference>
<feature type="domain" description="NB-ARC" evidence="3">
    <location>
        <begin position="76"/>
        <end position="233"/>
    </location>
</feature>
<name>A0A8J8WL17_9EURO</name>
<keyword evidence="1" id="KW-0802">TPR repeat</keyword>
<accession>A0A8J8WL17</accession>
<dbReference type="OrthoDB" id="6161812at2759"/>
<dbReference type="InterPro" id="IPR027417">
    <property type="entry name" value="P-loop_NTPase"/>
</dbReference>
<reference evidence="5" key="1">
    <citation type="journal article" date="2020" name="Front. Microbiol.">
        <title>Gene regulatory networks of Penicillium echinulatum 2HH and Penicillium oxalicum 114-2 inferred by a computational biology approach.</title>
        <authorList>
            <person name="Lenz A.R."/>
            <person name="Galan-Vasquez E."/>
            <person name="Balbinot E."/>
            <person name="De Abreu F.P."/>
            <person name="De Oliveira N.S."/>
            <person name="Da Rosa L.O."/>
            <person name="De Avila E Silva S."/>
            <person name="Camassola M."/>
            <person name="Dillon A.J.P."/>
            <person name="Perez-Rueda E."/>
        </authorList>
    </citation>
    <scope>NUCLEOTIDE SEQUENCE</scope>
    <source>
        <strain evidence="5">S1M29</strain>
    </source>
</reference>
<dbReference type="Gene3D" id="3.40.50.300">
    <property type="entry name" value="P-loop containing nucleotide triphosphate hydrolases"/>
    <property type="match status" value="1"/>
</dbReference>
<dbReference type="PRINTS" id="PR00364">
    <property type="entry name" value="DISEASERSIST"/>
</dbReference>
<dbReference type="SMART" id="SM00028">
    <property type="entry name" value="TPR"/>
    <property type="match status" value="2"/>
</dbReference>
<dbReference type="InterPro" id="IPR002182">
    <property type="entry name" value="NB-ARC"/>
</dbReference>
<dbReference type="Pfam" id="PF00931">
    <property type="entry name" value="NB-ARC"/>
    <property type="match status" value="1"/>
</dbReference>
<dbReference type="Proteomes" id="UP000631181">
    <property type="component" value="Unassembled WGS sequence"/>
</dbReference>
<dbReference type="PANTHER" id="PTHR35205">
    <property type="entry name" value="NB-ARC AND TPR DOMAIN PROTEIN"/>
    <property type="match status" value="1"/>
</dbReference>
<dbReference type="SUPFAM" id="SSF48452">
    <property type="entry name" value="TPR-like"/>
    <property type="match status" value="2"/>
</dbReference>
<sequence length="705" mass="80141">MSANDMKEGKAKPQTSNTVGSVQGDGSAAIHVGDKIYRFPAPKRRKQAPSSVEARLRRKTVNVPYSPDSKFRGRNKEFRQMNEFLMKPETSGVRDLRIVAIQGLGGMGKTSLALQYIHSNRNYYEAIFWLRAQDFTILQQDFAKIAQALQTTTSAGADMSNEPWILVFDNLDNVKSVEEILADFWPHWGKGHVIVTTRDRDIADQFATCRESKLVLAGLDVEEGSDLLLDYAGPDLSARDLSRNIVNELGGMPLALCQMGTYIRQTDTTLDEFYLMLREQKHSIRLYSDEASTSSLRYSHTLTSYCDLSFAELSEVERHLLAVIAFFQTDEIQESFVTKGCLNVPRLEGSTDKYHWGRTIRTLNKHALLVHRSPEKSKGYLWMHRVIKHHVHHLLDSGDFSKCTDAFEDAVSIAMQMFPSRPLDGGTMSKRWTECELWLPHVLSLKEAFKSLEHRIIRPPRALANLLCNCAYYMWERSTKHVASFAADALEICRLVLPDNDPDPLPADMMTILGALQLVNVLTRKNSISFFQQALQVRTRHMERTRHPTLADKLQLANAYNNTGAGYLAMEQYDEALKYLDRALRIKLELGNEETMPYDIGLSLYNICRVQMGKGQLRQAKANAQKAHSLVKGKNGPDDLRSNQFRFTYADLVVACGDIDGGLRIHKRTLDIRKRVMGPYNNDTGVSYYGMSCVYQRMRRWDEAL</sequence>
<feature type="domain" description="DUF7779" evidence="4">
    <location>
        <begin position="309"/>
        <end position="396"/>
    </location>
</feature>
<proteinExistence type="predicted"/>
<evidence type="ECO:0000256" key="2">
    <source>
        <dbReference type="SAM" id="MobiDB-lite"/>
    </source>
</evidence>
<dbReference type="PROSITE" id="PS50005">
    <property type="entry name" value="TPR"/>
    <property type="match status" value="1"/>
</dbReference>
<dbReference type="InterPro" id="IPR019734">
    <property type="entry name" value="TPR_rpt"/>
</dbReference>
<dbReference type="SUPFAM" id="SSF52540">
    <property type="entry name" value="P-loop containing nucleoside triphosphate hydrolases"/>
    <property type="match status" value="1"/>
</dbReference>
<dbReference type="AlphaFoldDB" id="A0A8J8WL17"/>
<feature type="compositionally biased region" description="Basic and acidic residues" evidence="2">
    <location>
        <begin position="1"/>
        <end position="11"/>
    </location>
</feature>
<keyword evidence="6" id="KW-1185">Reference proteome</keyword>
<dbReference type="PANTHER" id="PTHR35205:SF1">
    <property type="entry name" value="ZU5 DOMAIN-CONTAINING PROTEIN"/>
    <property type="match status" value="1"/>
</dbReference>